<evidence type="ECO:0000256" key="1">
    <source>
        <dbReference type="ARBA" id="ARBA00004651"/>
    </source>
</evidence>
<dbReference type="PANTHER" id="PTHR21137">
    <property type="entry name" value="ODORANT RECEPTOR"/>
    <property type="match status" value="1"/>
</dbReference>
<accession>A0A346D411</accession>
<comment type="similarity">
    <text evidence="10">Belongs to the insect chemoreceptor superfamily. Heteromeric odorant receptor channel (TC 1.A.69) family.</text>
</comment>
<evidence type="ECO:0000256" key="3">
    <source>
        <dbReference type="ARBA" id="ARBA00022606"/>
    </source>
</evidence>
<dbReference type="EMBL" id="MG859353">
    <property type="protein sequence ID" value="AXM05181.1"/>
    <property type="molecule type" value="mRNA"/>
</dbReference>
<dbReference type="GO" id="GO:0005886">
    <property type="term" value="C:plasma membrane"/>
    <property type="evidence" value="ECO:0007669"/>
    <property type="project" value="UniProtKB-SubCell"/>
</dbReference>
<evidence type="ECO:0000256" key="2">
    <source>
        <dbReference type="ARBA" id="ARBA00022475"/>
    </source>
</evidence>
<dbReference type="AlphaFoldDB" id="A0A346D411"/>
<dbReference type="Pfam" id="PF02949">
    <property type="entry name" value="7tm_6"/>
    <property type="match status" value="1"/>
</dbReference>
<name>A0A346D411_9HYME</name>
<keyword evidence="3 10" id="KW-0716">Sensory transduction</keyword>
<evidence type="ECO:0000256" key="5">
    <source>
        <dbReference type="ARBA" id="ARBA00022725"/>
    </source>
</evidence>
<feature type="transmembrane region" description="Helical" evidence="10">
    <location>
        <begin position="176"/>
        <end position="204"/>
    </location>
</feature>
<dbReference type="PANTHER" id="PTHR21137:SF35">
    <property type="entry name" value="ODORANT RECEPTOR 19A-RELATED"/>
    <property type="match status" value="1"/>
</dbReference>
<feature type="transmembrane region" description="Helical" evidence="10">
    <location>
        <begin position="66"/>
        <end position="87"/>
    </location>
</feature>
<feature type="transmembrane region" description="Helical" evidence="10">
    <location>
        <begin position="125"/>
        <end position="145"/>
    </location>
</feature>
<keyword evidence="4 10" id="KW-0812">Transmembrane</keyword>
<feature type="transmembrane region" description="Helical" evidence="10">
    <location>
        <begin position="270"/>
        <end position="294"/>
    </location>
</feature>
<evidence type="ECO:0000256" key="4">
    <source>
        <dbReference type="ARBA" id="ARBA00022692"/>
    </source>
</evidence>
<evidence type="ECO:0000256" key="10">
    <source>
        <dbReference type="RuleBase" id="RU351113"/>
    </source>
</evidence>
<keyword evidence="9 10" id="KW-0807">Transducer</keyword>
<feature type="transmembrane region" description="Helical" evidence="10">
    <location>
        <begin position="300"/>
        <end position="320"/>
    </location>
</feature>
<proteinExistence type="evidence at transcript level"/>
<evidence type="ECO:0000256" key="7">
    <source>
        <dbReference type="ARBA" id="ARBA00023136"/>
    </source>
</evidence>
<feature type="transmembrane region" description="Helical" evidence="10">
    <location>
        <begin position="33"/>
        <end position="54"/>
    </location>
</feature>
<reference evidence="11" key="1">
    <citation type="journal article" date="2018" name="Insect Mol. Biol.">
        <title>An odorant receptor mediates the attractiveness of cis-jasmone to Campoletis chlorideae, the endoparasitoid of Helicoverpa armigera.</title>
        <authorList>
            <person name="Sun Y.L."/>
            <person name="Dong J.F."/>
            <person name="Ning C."/>
            <person name="Ding P.P."/>
            <person name="Huang L.Q."/>
            <person name="Sun J.G."/>
            <person name="Wang C.Z."/>
        </authorList>
    </citation>
    <scope>NUCLEOTIDE SEQUENCE</scope>
    <source>
        <strain evidence="11">CchlOR52</strain>
    </source>
</reference>
<evidence type="ECO:0000256" key="6">
    <source>
        <dbReference type="ARBA" id="ARBA00022989"/>
    </source>
</evidence>
<keyword evidence="5 10" id="KW-0552">Olfaction</keyword>
<keyword evidence="2" id="KW-1003">Cell membrane</keyword>
<sequence length="395" mass="45160">MTDLFEGRYYKINKVLLILVGAWPYTSPPVRNFVLFFIAFSAGTALIPQVYGYSKLLNDWDALVEAILPSIVNVGFILKLSTISINMKQMRKLLDRMKIDWLSLAGQPELRILHEYAKNARHFTIVYAIGVYVLSMLHVTQPVVIKVLQVMNVRNDSEPAPYLFPLDFYFFDLDTYYFYVLPHTYFCTCIILTAIIAADTLFVLQVQHGCAMFLVVGHQFQRMAQEVTDDWAICSRPAENPAFAYFSACISTHSNVIEFSDLLNSVYSPLFLAIVGLNMILISVTGFQCVMIMDDRPLEALAYVSSTVGQMGHLFFLSYFSQKLMDHSQQVRQFLCDAEWYRTTLYVQKSVTFTLMRTLVPCQLTAGKFLVMSLENFTSAVKTSMSYFTLLRSMQ</sequence>
<evidence type="ECO:0000256" key="9">
    <source>
        <dbReference type="ARBA" id="ARBA00023224"/>
    </source>
</evidence>
<keyword evidence="8 10" id="KW-0675">Receptor</keyword>
<evidence type="ECO:0000256" key="8">
    <source>
        <dbReference type="ARBA" id="ARBA00023170"/>
    </source>
</evidence>
<evidence type="ECO:0000313" key="11">
    <source>
        <dbReference type="EMBL" id="AXM05181.1"/>
    </source>
</evidence>
<organism evidence="11">
    <name type="scientific">Campoletis chlorideae</name>
    <dbReference type="NCBI Taxonomy" id="219166"/>
    <lineage>
        <taxon>Eukaryota</taxon>
        <taxon>Metazoa</taxon>
        <taxon>Ecdysozoa</taxon>
        <taxon>Arthropoda</taxon>
        <taxon>Hexapoda</taxon>
        <taxon>Insecta</taxon>
        <taxon>Pterygota</taxon>
        <taxon>Neoptera</taxon>
        <taxon>Endopterygota</taxon>
        <taxon>Hymenoptera</taxon>
        <taxon>Apocrita</taxon>
        <taxon>Ichneumonoidea</taxon>
        <taxon>Ichneumonidae</taxon>
        <taxon>Campopleginae</taxon>
        <taxon>Dusona group</taxon>
        <taxon>Campoletis</taxon>
    </lineage>
</organism>
<keyword evidence="7 10" id="KW-0472">Membrane</keyword>
<dbReference type="InterPro" id="IPR004117">
    <property type="entry name" value="7tm6_olfct_rcpt"/>
</dbReference>
<dbReference type="GO" id="GO:0004984">
    <property type="term" value="F:olfactory receptor activity"/>
    <property type="evidence" value="ECO:0007669"/>
    <property type="project" value="InterPro"/>
</dbReference>
<comment type="subcellular location">
    <subcellularLocation>
        <location evidence="1 10">Cell membrane</location>
        <topology evidence="1 10">Multi-pass membrane protein</topology>
    </subcellularLocation>
</comment>
<keyword evidence="6 10" id="KW-1133">Transmembrane helix</keyword>
<dbReference type="GO" id="GO:0005549">
    <property type="term" value="F:odorant binding"/>
    <property type="evidence" value="ECO:0007669"/>
    <property type="project" value="InterPro"/>
</dbReference>
<protein>
    <recommendedName>
        <fullName evidence="10">Odorant receptor</fullName>
    </recommendedName>
</protein>
<comment type="caution">
    <text evidence="10">Lacks conserved residue(s) required for the propagation of feature annotation.</text>
</comment>
<dbReference type="GO" id="GO:0007165">
    <property type="term" value="P:signal transduction"/>
    <property type="evidence" value="ECO:0007669"/>
    <property type="project" value="UniProtKB-KW"/>
</dbReference>
<reference evidence="11" key="2">
    <citation type="submission" date="2018-01" db="EMBL/GenBank/DDBJ databases">
        <authorList>
            <person name="Gaut B.S."/>
            <person name="Morton B.R."/>
            <person name="Clegg M.T."/>
            <person name="Duvall M.R."/>
        </authorList>
    </citation>
    <scope>NUCLEOTIDE SEQUENCE</scope>
    <source>
        <strain evidence="11">CchlOR52</strain>
    </source>
</reference>